<dbReference type="EMBL" id="KZ679017">
    <property type="protein sequence ID" value="PSS08955.1"/>
    <property type="molecule type" value="Genomic_DNA"/>
</dbReference>
<dbReference type="AlphaFoldDB" id="A0A2T3ARF7"/>
<sequence>MQGNFFRVDWMSIAYWALSVTSVYLSINYSLKDGFELVFLGHAPIVAVLVSVAASK</sequence>
<reference evidence="2 3" key="1">
    <citation type="journal article" date="2018" name="New Phytol.">
        <title>Comparative genomics and transcriptomics depict ericoid mycorrhizal fungi as versatile saprotrophs and plant mutualists.</title>
        <authorList>
            <person name="Martino E."/>
            <person name="Morin E."/>
            <person name="Grelet G.A."/>
            <person name="Kuo A."/>
            <person name="Kohler A."/>
            <person name="Daghino S."/>
            <person name="Barry K.W."/>
            <person name="Cichocki N."/>
            <person name="Clum A."/>
            <person name="Dockter R.B."/>
            <person name="Hainaut M."/>
            <person name="Kuo R.C."/>
            <person name="LaButti K."/>
            <person name="Lindahl B.D."/>
            <person name="Lindquist E.A."/>
            <person name="Lipzen A."/>
            <person name="Khouja H.R."/>
            <person name="Magnuson J."/>
            <person name="Murat C."/>
            <person name="Ohm R.A."/>
            <person name="Singer S.W."/>
            <person name="Spatafora J.W."/>
            <person name="Wang M."/>
            <person name="Veneault-Fourrey C."/>
            <person name="Henrissat B."/>
            <person name="Grigoriev I.V."/>
            <person name="Martin F.M."/>
            <person name="Perotto S."/>
        </authorList>
    </citation>
    <scope>NUCLEOTIDE SEQUENCE [LARGE SCALE GENOMIC DNA]</scope>
    <source>
        <strain evidence="2 3">ATCC 22711</strain>
    </source>
</reference>
<evidence type="ECO:0000313" key="2">
    <source>
        <dbReference type="EMBL" id="PSS08955.1"/>
    </source>
</evidence>
<organism evidence="2 3">
    <name type="scientific">Amorphotheca resinae ATCC 22711</name>
    <dbReference type="NCBI Taxonomy" id="857342"/>
    <lineage>
        <taxon>Eukaryota</taxon>
        <taxon>Fungi</taxon>
        <taxon>Dikarya</taxon>
        <taxon>Ascomycota</taxon>
        <taxon>Pezizomycotina</taxon>
        <taxon>Leotiomycetes</taxon>
        <taxon>Helotiales</taxon>
        <taxon>Amorphothecaceae</taxon>
        <taxon>Amorphotheca</taxon>
    </lineage>
</organism>
<feature type="transmembrane region" description="Helical" evidence="1">
    <location>
        <begin position="12"/>
        <end position="31"/>
    </location>
</feature>
<proteinExistence type="predicted"/>
<keyword evidence="1" id="KW-0812">Transmembrane</keyword>
<protein>
    <submittedName>
        <fullName evidence="2">Uncharacterized protein</fullName>
    </submittedName>
</protein>
<accession>A0A2T3ARF7</accession>
<dbReference type="GeneID" id="36575135"/>
<evidence type="ECO:0000256" key="1">
    <source>
        <dbReference type="SAM" id="Phobius"/>
    </source>
</evidence>
<keyword evidence="1" id="KW-1133">Transmembrane helix</keyword>
<dbReference type="Proteomes" id="UP000241818">
    <property type="component" value="Unassembled WGS sequence"/>
</dbReference>
<dbReference type="RefSeq" id="XP_024717253.1">
    <property type="nucleotide sequence ID" value="XM_024867054.1"/>
</dbReference>
<dbReference type="InParanoid" id="A0A2T3ARF7"/>
<keyword evidence="1" id="KW-0472">Membrane</keyword>
<keyword evidence="3" id="KW-1185">Reference proteome</keyword>
<feature type="transmembrane region" description="Helical" evidence="1">
    <location>
        <begin position="37"/>
        <end position="55"/>
    </location>
</feature>
<gene>
    <name evidence="2" type="ORF">M430DRAFT_37105</name>
</gene>
<evidence type="ECO:0000313" key="3">
    <source>
        <dbReference type="Proteomes" id="UP000241818"/>
    </source>
</evidence>
<name>A0A2T3ARF7_AMORE</name>